<organism evidence="3 5">
    <name type="scientific">Bacillus australimaris</name>
    <dbReference type="NCBI Taxonomy" id="1326968"/>
    <lineage>
        <taxon>Bacteria</taxon>
        <taxon>Bacillati</taxon>
        <taxon>Bacillota</taxon>
        <taxon>Bacilli</taxon>
        <taxon>Bacillales</taxon>
        <taxon>Bacillaceae</taxon>
        <taxon>Bacillus</taxon>
    </lineage>
</organism>
<feature type="transmembrane region" description="Helical" evidence="1">
    <location>
        <begin position="74"/>
        <end position="93"/>
    </location>
</feature>
<dbReference type="PANTHER" id="PTHR36974">
    <property type="entry name" value="MEMBRANE PROTEIN-RELATED"/>
    <property type="match status" value="1"/>
</dbReference>
<evidence type="ECO:0000256" key="1">
    <source>
        <dbReference type="SAM" id="Phobius"/>
    </source>
</evidence>
<keyword evidence="1" id="KW-0472">Membrane</keyword>
<dbReference type="EMBL" id="JAGQFH010000012">
    <property type="protein sequence ID" value="MBR8689525.1"/>
    <property type="molecule type" value="Genomic_DNA"/>
</dbReference>
<dbReference type="Proteomes" id="UP000676804">
    <property type="component" value="Unassembled WGS sequence"/>
</dbReference>
<dbReference type="EMBL" id="LGYN01000012">
    <property type="protein sequence ID" value="KPN14384.1"/>
    <property type="molecule type" value="Genomic_DNA"/>
</dbReference>
<keyword evidence="4" id="KW-1185">Reference proteome</keyword>
<keyword evidence="1" id="KW-1133">Transmembrane helix</keyword>
<gene>
    <name evidence="2" type="ORF">AKG37_04785</name>
    <name evidence="3" type="ORF">KCQ59_07005</name>
</gene>
<feature type="transmembrane region" description="Helical" evidence="1">
    <location>
        <begin position="38"/>
        <end position="62"/>
    </location>
</feature>
<comment type="caution">
    <text evidence="3">The sequence shown here is derived from an EMBL/GenBank/DDBJ whole genome shotgun (WGS) entry which is preliminary data.</text>
</comment>
<dbReference type="Proteomes" id="UP000050272">
    <property type="component" value="Unassembled WGS sequence"/>
</dbReference>
<keyword evidence="1" id="KW-0812">Transmembrane</keyword>
<evidence type="ECO:0000313" key="3">
    <source>
        <dbReference type="EMBL" id="MBR8689525.1"/>
    </source>
</evidence>
<evidence type="ECO:0000313" key="2">
    <source>
        <dbReference type="EMBL" id="KPN14384.1"/>
    </source>
</evidence>
<feature type="transmembrane region" description="Helical" evidence="1">
    <location>
        <begin position="7"/>
        <end position="26"/>
    </location>
</feature>
<reference evidence="3 5" key="2">
    <citation type="submission" date="2021-04" db="EMBL/GenBank/DDBJ databases">
        <title>Isolation of newly marine bacteria for enzymatic activity.</title>
        <authorList>
            <person name="Hadi W.A.M."/>
            <person name="Nair A.J.J."/>
            <person name="Edwin B.T."/>
        </authorList>
    </citation>
    <scope>NUCLEOTIDE SEQUENCE [LARGE SCALE GENOMIC DNA]</scope>
    <source>
        <strain evidence="3 5">B28A</strain>
    </source>
</reference>
<dbReference type="AlphaFoldDB" id="A0ABD4QKD6"/>
<reference evidence="2 4" key="1">
    <citation type="submission" date="2015-07" db="EMBL/GenBank/DDBJ databases">
        <title>Bacillus zhangzhouensis sp. nov. and Bacillus nanhaiticus sp. nov.</title>
        <authorList>
            <person name="Liu Y."/>
            <person name="Lai Q."/>
            <person name="Shao Z."/>
        </authorList>
    </citation>
    <scope>NUCLEOTIDE SEQUENCE [LARGE SCALE GENOMIC DNA]</scope>
    <source>
        <strain evidence="2 4">NH7I_1</strain>
    </source>
</reference>
<sequence>MKRVLHVGSTYVFALLFIAAGMFHVIEPSGFARMMSGWPFPYVMVYLTACLEWLLAMLLLLLLPNVRGAAAKSIAVYLVLIFPANLFAAREGIPFPGQESTERAVLWLRLIGQPILIGWAMSIAKWDEKLKQ</sequence>
<dbReference type="PANTHER" id="PTHR36974:SF1">
    <property type="entry name" value="DOXX FAMILY MEMBRANE PROTEIN"/>
    <property type="match status" value="1"/>
</dbReference>
<dbReference type="RefSeq" id="WP_060698133.1">
    <property type="nucleotide sequence ID" value="NZ_JAGQFH010000012.1"/>
</dbReference>
<evidence type="ECO:0008006" key="6">
    <source>
        <dbReference type="Google" id="ProtNLM"/>
    </source>
</evidence>
<accession>A0ABD4QKD6</accession>
<feature type="transmembrane region" description="Helical" evidence="1">
    <location>
        <begin position="105"/>
        <end position="124"/>
    </location>
</feature>
<proteinExistence type="predicted"/>
<protein>
    <recommendedName>
        <fullName evidence="6">DoxX family protein</fullName>
    </recommendedName>
</protein>
<evidence type="ECO:0000313" key="5">
    <source>
        <dbReference type="Proteomes" id="UP000676804"/>
    </source>
</evidence>
<evidence type="ECO:0000313" key="4">
    <source>
        <dbReference type="Proteomes" id="UP000050272"/>
    </source>
</evidence>
<name>A0ABD4QKD6_9BACI</name>